<dbReference type="Proteomes" id="UP001589709">
    <property type="component" value="Unassembled WGS sequence"/>
</dbReference>
<keyword evidence="2" id="KW-1185">Reference proteome</keyword>
<dbReference type="EMBL" id="JBHMCY010000015">
    <property type="protein sequence ID" value="MFB9463146.1"/>
    <property type="molecule type" value="Genomic_DNA"/>
</dbReference>
<dbReference type="RefSeq" id="WP_381345055.1">
    <property type="nucleotide sequence ID" value="NZ_JBHMCY010000015.1"/>
</dbReference>
<accession>A0ABV5MYX6</accession>
<evidence type="ECO:0000313" key="2">
    <source>
        <dbReference type="Proteomes" id="UP001589709"/>
    </source>
</evidence>
<comment type="caution">
    <text evidence="1">The sequence shown here is derived from an EMBL/GenBank/DDBJ whole genome shotgun (WGS) entry which is preliminary data.</text>
</comment>
<sequence length="208" mass="22680">MEHTPADVVTVHLWSLSEDVTVDHDVRHDQVVLKSRWGMDCLDRPGPEVREALRRMELGPVVLANVADQHVDLNEVLLPVLSRLSHLVVRTLGADDLRGPLLSVFPVAQDAPLPLVWLPGQRAVRLPRRTVLTILNSGLSLEADDCPHRVVLHRPEAALVVAMLGWPVTPDTAKAALPLPPQMTEGIMRYLAAAGMAPPADDAAYDGV</sequence>
<evidence type="ECO:0000313" key="1">
    <source>
        <dbReference type="EMBL" id="MFB9463146.1"/>
    </source>
</evidence>
<proteinExistence type="predicted"/>
<protein>
    <submittedName>
        <fullName evidence="1">NADH oxidase</fullName>
    </submittedName>
</protein>
<gene>
    <name evidence="1" type="ORF">ACFF45_10620</name>
</gene>
<name>A0ABV5MYX6_9ACTN</name>
<reference evidence="1 2" key="1">
    <citation type="submission" date="2024-09" db="EMBL/GenBank/DDBJ databases">
        <authorList>
            <person name="Sun Q."/>
            <person name="Mori K."/>
        </authorList>
    </citation>
    <scope>NUCLEOTIDE SEQUENCE [LARGE SCALE GENOMIC DNA]</scope>
    <source>
        <strain evidence="1 2">JCM 6917</strain>
    </source>
</reference>
<organism evidence="1 2">
    <name type="scientific">Streptomyces cinereospinus</name>
    <dbReference type="NCBI Taxonomy" id="285561"/>
    <lineage>
        <taxon>Bacteria</taxon>
        <taxon>Bacillati</taxon>
        <taxon>Actinomycetota</taxon>
        <taxon>Actinomycetes</taxon>
        <taxon>Kitasatosporales</taxon>
        <taxon>Streptomycetaceae</taxon>
        <taxon>Streptomyces</taxon>
    </lineage>
</organism>